<dbReference type="AlphaFoldDB" id="A0A4Y2IJH0"/>
<gene>
    <name evidence="1" type="ORF">AVEN_121935_1</name>
</gene>
<comment type="caution">
    <text evidence="1">The sequence shown here is derived from an EMBL/GenBank/DDBJ whole genome shotgun (WGS) entry which is preliminary data.</text>
</comment>
<organism evidence="1 2">
    <name type="scientific">Araneus ventricosus</name>
    <name type="common">Orbweaver spider</name>
    <name type="synonym">Epeira ventricosa</name>
    <dbReference type="NCBI Taxonomy" id="182803"/>
    <lineage>
        <taxon>Eukaryota</taxon>
        <taxon>Metazoa</taxon>
        <taxon>Ecdysozoa</taxon>
        <taxon>Arthropoda</taxon>
        <taxon>Chelicerata</taxon>
        <taxon>Arachnida</taxon>
        <taxon>Araneae</taxon>
        <taxon>Araneomorphae</taxon>
        <taxon>Entelegynae</taxon>
        <taxon>Araneoidea</taxon>
        <taxon>Araneidae</taxon>
        <taxon>Araneus</taxon>
    </lineage>
</organism>
<evidence type="ECO:0000313" key="2">
    <source>
        <dbReference type="Proteomes" id="UP000499080"/>
    </source>
</evidence>
<keyword evidence="2" id="KW-1185">Reference proteome</keyword>
<accession>A0A4Y2IJH0</accession>
<name>A0A4Y2IJH0_ARAVE</name>
<evidence type="ECO:0000313" key="1">
    <source>
        <dbReference type="EMBL" id="GBM77951.1"/>
    </source>
</evidence>
<dbReference type="Proteomes" id="UP000499080">
    <property type="component" value="Unassembled WGS sequence"/>
</dbReference>
<dbReference type="EMBL" id="BGPR01186274">
    <property type="protein sequence ID" value="GBM77951.1"/>
    <property type="molecule type" value="Genomic_DNA"/>
</dbReference>
<proteinExistence type="predicted"/>
<reference evidence="1 2" key="1">
    <citation type="journal article" date="2019" name="Sci. Rep.">
        <title>Orb-weaving spider Araneus ventricosus genome elucidates the spidroin gene catalogue.</title>
        <authorList>
            <person name="Kono N."/>
            <person name="Nakamura H."/>
            <person name="Ohtoshi R."/>
            <person name="Moran D.A.P."/>
            <person name="Shinohara A."/>
            <person name="Yoshida Y."/>
            <person name="Fujiwara M."/>
            <person name="Mori M."/>
            <person name="Tomita M."/>
            <person name="Arakawa K."/>
        </authorList>
    </citation>
    <scope>NUCLEOTIDE SEQUENCE [LARGE SCALE GENOMIC DNA]</scope>
</reference>
<protein>
    <submittedName>
        <fullName evidence="1">Uncharacterized protein</fullName>
    </submittedName>
</protein>
<sequence>MGSTVSSRRQRQQISIHIPITTSPLAISLLKKTSAFIPLTPIPLLSHVLNQRLLFSKREKKSGMYYISLLKSFSLAILTARFEASRGLFWDGLRNFEPQLDDEDDLSWHPLSKLPHHTSSPSIPVDSKPY</sequence>
<feature type="non-terminal residue" evidence="1">
    <location>
        <position position="130"/>
    </location>
</feature>